<evidence type="ECO:0000256" key="1">
    <source>
        <dbReference type="SAM" id="Phobius"/>
    </source>
</evidence>
<comment type="caution">
    <text evidence="2">The sequence shown here is derived from an EMBL/GenBank/DDBJ whole genome shotgun (WGS) entry which is preliminary data.</text>
</comment>
<dbReference type="AlphaFoldDB" id="A0A101PFC4"/>
<keyword evidence="1" id="KW-0472">Membrane</keyword>
<name>A0A101PFC4_9ACTN</name>
<gene>
    <name evidence="2" type="ORF">AQI95_01715</name>
</gene>
<feature type="transmembrane region" description="Helical" evidence="1">
    <location>
        <begin position="106"/>
        <end position="134"/>
    </location>
</feature>
<protein>
    <submittedName>
        <fullName evidence="2">Uncharacterized protein</fullName>
    </submittedName>
</protein>
<organism evidence="2 3">
    <name type="scientific">Streptomyces yokosukanensis</name>
    <dbReference type="NCBI Taxonomy" id="67386"/>
    <lineage>
        <taxon>Bacteria</taxon>
        <taxon>Bacillati</taxon>
        <taxon>Actinomycetota</taxon>
        <taxon>Actinomycetes</taxon>
        <taxon>Kitasatosporales</taxon>
        <taxon>Streptomycetaceae</taxon>
        <taxon>Streptomyces</taxon>
    </lineage>
</organism>
<sequence>MDSTGEPMDARQAQSALAAACAARVAAREAGERERPRGYGIGQGLTFAVGFIALGLADREPRWGIWLVAAATVSLTGFLVLLWLGAHHGGVTRWFHRDRGSGRPPWQAWVVPFIPLAISLPAAVVYGSAGWLIAFGLASGADYVLRGTWQAGTA</sequence>
<reference evidence="2 3" key="1">
    <citation type="submission" date="2015-10" db="EMBL/GenBank/DDBJ databases">
        <title>Draft genome sequence of Streptomyces yokosukanensis DSM 40224, type strain for the species Streptomyces yokosukanensis.</title>
        <authorList>
            <person name="Ruckert C."/>
            <person name="Winkler A."/>
            <person name="Kalinowski J."/>
            <person name="Kampfer P."/>
            <person name="Glaeser S."/>
        </authorList>
    </citation>
    <scope>NUCLEOTIDE SEQUENCE [LARGE SCALE GENOMIC DNA]</scope>
    <source>
        <strain evidence="2 3">DSM 40224</strain>
    </source>
</reference>
<feature type="transmembrane region" description="Helical" evidence="1">
    <location>
        <begin position="63"/>
        <end position="85"/>
    </location>
</feature>
<feature type="transmembrane region" description="Helical" evidence="1">
    <location>
        <begin position="38"/>
        <end position="57"/>
    </location>
</feature>
<keyword evidence="3" id="KW-1185">Reference proteome</keyword>
<dbReference type="RefSeq" id="WP_067116035.1">
    <property type="nucleotide sequence ID" value="NZ_KQ948206.1"/>
</dbReference>
<dbReference type="STRING" id="67386.AQI95_01715"/>
<dbReference type="Proteomes" id="UP000053127">
    <property type="component" value="Unassembled WGS sequence"/>
</dbReference>
<evidence type="ECO:0000313" key="2">
    <source>
        <dbReference type="EMBL" id="KUN10460.1"/>
    </source>
</evidence>
<dbReference type="EMBL" id="LMWN01000001">
    <property type="protein sequence ID" value="KUN10460.1"/>
    <property type="molecule type" value="Genomic_DNA"/>
</dbReference>
<dbReference type="OrthoDB" id="4217880at2"/>
<keyword evidence="1" id="KW-1133">Transmembrane helix</keyword>
<keyword evidence="1" id="KW-0812">Transmembrane</keyword>
<accession>A0A101PFC4</accession>
<proteinExistence type="predicted"/>
<evidence type="ECO:0000313" key="3">
    <source>
        <dbReference type="Proteomes" id="UP000053127"/>
    </source>
</evidence>